<accession>A0ABQ4UU59</accession>
<keyword evidence="3" id="KW-1185">Reference proteome</keyword>
<proteinExistence type="predicted"/>
<dbReference type="InterPro" id="IPR012349">
    <property type="entry name" value="Split_barrel_FMN-bd"/>
</dbReference>
<name>A0ABQ4UU59_9HYPH</name>
<reference evidence="2" key="2">
    <citation type="submission" date="2021-08" db="EMBL/GenBank/DDBJ databases">
        <authorList>
            <person name="Tani A."/>
            <person name="Ola A."/>
            <person name="Ogura Y."/>
            <person name="Katsura K."/>
            <person name="Hayashi T."/>
        </authorList>
    </citation>
    <scope>NUCLEOTIDE SEQUENCE</scope>
    <source>
        <strain evidence="2">DSM 14458</strain>
    </source>
</reference>
<feature type="domain" description="Pyridoxamine 5'-phosphate oxidase N-terminal" evidence="1">
    <location>
        <begin position="28"/>
        <end position="153"/>
    </location>
</feature>
<dbReference type="InterPro" id="IPR037119">
    <property type="entry name" value="Haem_oxidase_HugZ-like_sf"/>
</dbReference>
<reference evidence="2" key="1">
    <citation type="journal article" date="2021" name="Front. Microbiol.">
        <title>Comprehensive Comparative Genomics and Phenotyping of Methylobacterium Species.</title>
        <authorList>
            <person name="Alessa O."/>
            <person name="Ogura Y."/>
            <person name="Fujitani Y."/>
            <person name="Takami H."/>
            <person name="Hayashi T."/>
            <person name="Sahin N."/>
            <person name="Tani A."/>
        </authorList>
    </citation>
    <scope>NUCLEOTIDE SEQUENCE</scope>
    <source>
        <strain evidence="2">DSM 14458</strain>
    </source>
</reference>
<sequence>MQENSILPITPRGTELNLSAARPFETIQEARTLLRTARLIALGTIDPESGYPYTMATNVAIEPDGTPFFFVARLAIHARNIEADNRVSLSFAEAGAPDALTRPRLTLVGRANVIPACQVADAKERYAYRYPKAKLYLDLPDAQLYRVRVEALQINGGPAQNANDVTALALKTDLAGADDLMSRAKAEIDRLNRSPGEISRLAASLGKASGTWRVSGLDPEGIELSTGRETLRYWFSRRVTSVDGLADQLACSIHSPSHSQKR</sequence>
<evidence type="ECO:0000313" key="2">
    <source>
        <dbReference type="EMBL" id="GJE75265.1"/>
    </source>
</evidence>
<dbReference type="Proteomes" id="UP001055093">
    <property type="component" value="Unassembled WGS sequence"/>
</dbReference>
<organism evidence="2 3">
    <name type="scientific">Methylorubrum suomiense</name>
    <dbReference type="NCBI Taxonomy" id="144191"/>
    <lineage>
        <taxon>Bacteria</taxon>
        <taxon>Pseudomonadati</taxon>
        <taxon>Pseudomonadota</taxon>
        <taxon>Alphaproteobacteria</taxon>
        <taxon>Hyphomicrobiales</taxon>
        <taxon>Methylobacteriaceae</taxon>
        <taxon>Methylorubrum</taxon>
    </lineage>
</organism>
<dbReference type="EMBL" id="BPRE01000005">
    <property type="protein sequence ID" value="GJE75265.1"/>
    <property type="molecule type" value="Genomic_DNA"/>
</dbReference>
<protein>
    <recommendedName>
        <fullName evidence="1">Pyridoxamine 5'-phosphate oxidase N-terminal domain-containing protein</fullName>
    </recommendedName>
</protein>
<dbReference type="Pfam" id="PF01243">
    <property type="entry name" value="PNPOx_N"/>
    <property type="match status" value="1"/>
</dbReference>
<dbReference type="InterPro" id="IPR011576">
    <property type="entry name" value="Pyridox_Oxase_N"/>
</dbReference>
<evidence type="ECO:0000259" key="1">
    <source>
        <dbReference type="Pfam" id="PF01243"/>
    </source>
</evidence>
<dbReference type="Gene3D" id="2.30.110.10">
    <property type="entry name" value="Electron Transport, Fmn-binding Protein, Chain A"/>
    <property type="match status" value="1"/>
</dbReference>
<dbReference type="RefSeq" id="WP_137827471.1">
    <property type="nucleotide sequence ID" value="NZ_BPRE01000005.1"/>
</dbReference>
<comment type="caution">
    <text evidence="2">The sequence shown here is derived from an EMBL/GenBank/DDBJ whole genome shotgun (WGS) entry which is preliminary data.</text>
</comment>
<evidence type="ECO:0000313" key="3">
    <source>
        <dbReference type="Proteomes" id="UP001055093"/>
    </source>
</evidence>
<dbReference type="SUPFAM" id="SSF50475">
    <property type="entry name" value="FMN-binding split barrel"/>
    <property type="match status" value="1"/>
</dbReference>
<dbReference type="PANTHER" id="PTHR13343">
    <property type="entry name" value="CREG1 PROTEIN"/>
    <property type="match status" value="1"/>
</dbReference>
<dbReference type="Gene3D" id="3.20.180.10">
    <property type="entry name" value="PNP-oxidase-like"/>
    <property type="match status" value="1"/>
</dbReference>
<gene>
    <name evidence="2" type="ORF">BGCPKDLD_1848</name>
</gene>
<dbReference type="PANTHER" id="PTHR13343:SF17">
    <property type="entry name" value="CELLULAR REPRESSOR OF E1A-STIMULATED GENES, ISOFORM A"/>
    <property type="match status" value="1"/>
</dbReference>